<evidence type="ECO:0000259" key="3">
    <source>
        <dbReference type="Pfam" id="PF02371"/>
    </source>
</evidence>
<proteinExistence type="predicted"/>
<feature type="coiled-coil region" evidence="1">
    <location>
        <begin position="194"/>
        <end position="221"/>
    </location>
</feature>
<dbReference type="InterPro" id="IPR002525">
    <property type="entry name" value="Transp_IS110-like_N"/>
</dbReference>
<reference evidence="4 5" key="1">
    <citation type="submission" date="2019-08" db="EMBL/GenBank/DDBJ databases">
        <title>In-depth cultivation of the pig gut microbiome towards novel bacterial diversity and tailored functional studies.</title>
        <authorList>
            <person name="Wylensek D."/>
            <person name="Hitch T.C.A."/>
            <person name="Clavel T."/>
        </authorList>
    </citation>
    <scope>NUCLEOTIDE SEQUENCE [LARGE SCALE GENOMIC DNA]</scope>
    <source>
        <strain evidence="4 5">NM-380-WT-3C1</strain>
    </source>
</reference>
<evidence type="ECO:0000313" key="5">
    <source>
        <dbReference type="Proteomes" id="UP000460549"/>
    </source>
</evidence>
<dbReference type="Pfam" id="PF02371">
    <property type="entry name" value="Transposase_20"/>
    <property type="match status" value="1"/>
</dbReference>
<dbReference type="AlphaFoldDB" id="A0A7X2TQI5"/>
<feature type="domain" description="Transposase IS116/IS110/IS902 C-terminal" evidence="3">
    <location>
        <begin position="231"/>
        <end position="309"/>
    </location>
</feature>
<dbReference type="Proteomes" id="UP000460549">
    <property type="component" value="Unassembled WGS sequence"/>
</dbReference>
<dbReference type="InterPro" id="IPR003346">
    <property type="entry name" value="Transposase_20"/>
</dbReference>
<dbReference type="PANTHER" id="PTHR33055:SF13">
    <property type="entry name" value="TRANSPOSASE"/>
    <property type="match status" value="1"/>
</dbReference>
<dbReference type="InterPro" id="IPR047650">
    <property type="entry name" value="Transpos_IS110"/>
</dbReference>
<dbReference type="NCBIfam" id="NF033542">
    <property type="entry name" value="transpos_IS110"/>
    <property type="match status" value="1"/>
</dbReference>
<dbReference type="RefSeq" id="WP_154424744.1">
    <property type="nucleotide sequence ID" value="NZ_VUNN01000004.1"/>
</dbReference>
<keyword evidence="1" id="KW-0175">Coiled coil</keyword>
<name>A0A7X2TQI5_9SPIO</name>
<gene>
    <name evidence="4" type="ORF">FYJ80_03485</name>
</gene>
<dbReference type="GO" id="GO:0003677">
    <property type="term" value="F:DNA binding"/>
    <property type="evidence" value="ECO:0007669"/>
    <property type="project" value="InterPro"/>
</dbReference>
<dbReference type="GO" id="GO:0006313">
    <property type="term" value="P:DNA transposition"/>
    <property type="evidence" value="ECO:0007669"/>
    <property type="project" value="InterPro"/>
</dbReference>
<keyword evidence="5" id="KW-1185">Reference proteome</keyword>
<dbReference type="PANTHER" id="PTHR33055">
    <property type="entry name" value="TRANSPOSASE FOR INSERTION SEQUENCE ELEMENT IS1111A"/>
    <property type="match status" value="1"/>
</dbReference>
<dbReference type="Pfam" id="PF01548">
    <property type="entry name" value="DEDD_Tnp_IS110"/>
    <property type="match status" value="1"/>
</dbReference>
<protein>
    <submittedName>
        <fullName evidence="4">IS110 family transposase</fullName>
    </submittedName>
</protein>
<accession>A0A7X2TQI5</accession>
<comment type="caution">
    <text evidence="4">The sequence shown here is derived from an EMBL/GenBank/DDBJ whole genome shotgun (WGS) entry which is preliminary data.</text>
</comment>
<evidence type="ECO:0000256" key="1">
    <source>
        <dbReference type="SAM" id="Coils"/>
    </source>
</evidence>
<evidence type="ECO:0000259" key="2">
    <source>
        <dbReference type="Pfam" id="PF01548"/>
    </source>
</evidence>
<dbReference type="GO" id="GO:0004803">
    <property type="term" value="F:transposase activity"/>
    <property type="evidence" value="ECO:0007669"/>
    <property type="project" value="InterPro"/>
</dbReference>
<sequence length="387" mass="43680">MINNNQIIRAIGIDVHKDSYSISAFDPQTTNFSAETTVAADSKSVITYLKRLKKEIAVPVTIEIGYEAGPTGFGLKRDLEKAGYTCHVMAPTSIYRPAAGVKVKTDAKDARTLAKAVYWGSYSEVVPLSEEDESYRDYIRMRDDRKEALKKAKQNLLSFLLRKGRKYSGNPWTQKHLSWLKKQEFESPIDKLTIQEYLNEVTRLNDAIVLLDAKIEEFSREDRYKDKVDKLRCFAGIDTHVAMVMITEIGDYNRFTSAEAFSSYLGLCPGEHSSGKSTQKGGITKAGNSHCRKLLCESANSIARTNPYKKSKRLLERQKGISPDIISYADRGSTRIKSKYFNLVEYGKNANVAKAACARELACFIWGMMTEHMESRGEIRETVQQVI</sequence>
<dbReference type="EMBL" id="VUNN01000004">
    <property type="protein sequence ID" value="MSU05842.1"/>
    <property type="molecule type" value="Genomic_DNA"/>
</dbReference>
<organism evidence="4 5">
    <name type="scientific">Bullifex porci</name>
    <dbReference type="NCBI Taxonomy" id="2606638"/>
    <lineage>
        <taxon>Bacteria</taxon>
        <taxon>Pseudomonadati</taxon>
        <taxon>Spirochaetota</taxon>
        <taxon>Spirochaetia</taxon>
        <taxon>Spirochaetales</taxon>
        <taxon>Spirochaetaceae</taxon>
        <taxon>Bullifex</taxon>
    </lineage>
</organism>
<feature type="domain" description="Transposase IS110-like N-terminal" evidence="2">
    <location>
        <begin position="11"/>
        <end position="161"/>
    </location>
</feature>
<evidence type="ECO:0000313" key="4">
    <source>
        <dbReference type="EMBL" id="MSU05842.1"/>
    </source>
</evidence>